<dbReference type="Proteomes" id="UP000315295">
    <property type="component" value="Unassembled WGS sequence"/>
</dbReference>
<feature type="region of interest" description="Disordered" evidence="1">
    <location>
        <begin position="21"/>
        <end position="41"/>
    </location>
</feature>
<dbReference type="AlphaFoldDB" id="A0A540L7U2"/>
<accession>A0A540L7U2</accession>
<keyword evidence="3" id="KW-1185">Reference proteome</keyword>
<sequence>MEATAINAERRQQRKLCDNEETCEDHGNGGAEAKARPGSRDALEVAREIEVQF</sequence>
<proteinExistence type="predicted"/>
<dbReference type="EMBL" id="VIEB01000726">
    <property type="protein sequence ID" value="TQD82342.1"/>
    <property type="molecule type" value="Genomic_DNA"/>
</dbReference>
<evidence type="ECO:0000313" key="3">
    <source>
        <dbReference type="Proteomes" id="UP000315295"/>
    </source>
</evidence>
<comment type="caution">
    <text evidence="2">The sequence shown here is derived from an EMBL/GenBank/DDBJ whole genome shotgun (WGS) entry which is preliminary data.</text>
</comment>
<organism evidence="2 3">
    <name type="scientific">Malus baccata</name>
    <name type="common">Siberian crab apple</name>
    <name type="synonym">Pyrus baccata</name>
    <dbReference type="NCBI Taxonomy" id="106549"/>
    <lineage>
        <taxon>Eukaryota</taxon>
        <taxon>Viridiplantae</taxon>
        <taxon>Streptophyta</taxon>
        <taxon>Embryophyta</taxon>
        <taxon>Tracheophyta</taxon>
        <taxon>Spermatophyta</taxon>
        <taxon>Magnoliopsida</taxon>
        <taxon>eudicotyledons</taxon>
        <taxon>Gunneridae</taxon>
        <taxon>Pentapetalae</taxon>
        <taxon>rosids</taxon>
        <taxon>fabids</taxon>
        <taxon>Rosales</taxon>
        <taxon>Rosaceae</taxon>
        <taxon>Amygdaloideae</taxon>
        <taxon>Maleae</taxon>
        <taxon>Malus</taxon>
    </lineage>
</organism>
<evidence type="ECO:0000313" key="2">
    <source>
        <dbReference type="EMBL" id="TQD82342.1"/>
    </source>
</evidence>
<reference evidence="2 3" key="1">
    <citation type="journal article" date="2019" name="G3 (Bethesda)">
        <title>Sequencing of a Wild Apple (Malus baccata) Genome Unravels the Differences Between Cultivated and Wild Apple Species Regarding Disease Resistance and Cold Tolerance.</title>
        <authorList>
            <person name="Chen X."/>
        </authorList>
    </citation>
    <scope>NUCLEOTIDE SEQUENCE [LARGE SCALE GENOMIC DNA]</scope>
    <source>
        <strain evidence="3">cv. Shandingzi</strain>
        <tissue evidence="2">Leaves</tissue>
    </source>
</reference>
<evidence type="ECO:0000256" key="1">
    <source>
        <dbReference type="SAM" id="MobiDB-lite"/>
    </source>
</evidence>
<protein>
    <submittedName>
        <fullName evidence="2">Uncharacterized protein</fullName>
    </submittedName>
</protein>
<name>A0A540L7U2_MALBA</name>
<gene>
    <name evidence="2" type="ORF">C1H46_032115</name>
</gene>